<dbReference type="Pfam" id="PF02057">
    <property type="entry name" value="Glyco_hydro_59"/>
    <property type="match status" value="1"/>
</dbReference>
<dbReference type="InterPro" id="IPR017853">
    <property type="entry name" value="GH"/>
</dbReference>
<dbReference type="EMBL" id="BAABHM010000004">
    <property type="protein sequence ID" value="GAA4690142.1"/>
    <property type="molecule type" value="Genomic_DNA"/>
</dbReference>
<dbReference type="PANTHER" id="PTHR15172">
    <property type="entry name" value="GALACTOCEREBROSIDASE"/>
    <property type="match status" value="1"/>
</dbReference>
<accession>A0ABP8WJQ0</accession>
<dbReference type="PANTHER" id="PTHR15172:SF1">
    <property type="entry name" value="GALACTOCEREBROSIDASE"/>
    <property type="match status" value="1"/>
</dbReference>
<evidence type="ECO:0000256" key="3">
    <source>
        <dbReference type="ARBA" id="ARBA00022919"/>
    </source>
</evidence>
<evidence type="ECO:0000256" key="5">
    <source>
        <dbReference type="ARBA" id="ARBA00033098"/>
    </source>
</evidence>
<feature type="domain" description="Glycosyl hydrolase family 59 C-terminal lectin" evidence="9">
    <location>
        <begin position="619"/>
        <end position="791"/>
    </location>
</feature>
<dbReference type="InterPro" id="IPR049161">
    <property type="entry name" value="GH59_cat"/>
</dbReference>
<dbReference type="SUPFAM" id="SSF51445">
    <property type="entry name" value="(Trans)glycosidases"/>
    <property type="match status" value="1"/>
</dbReference>
<feature type="chain" id="PRO_5046337311" description="galactosylceramidase" evidence="6">
    <location>
        <begin position="28"/>
        <end position="1255"/>
    </location>
</feature>
<dbReference type="Pfam" id="PF07532">
    <property type="entry name" value="Big_4"/>
    <property type="match status" value="1"/>
</dbReference>
<evidence type="ECO:0000259" key="9">
    <source>
        <dbReference type="Pfam" id="PF21708"/>
    </source>
</evidence>
<keyword evidence="4" id="KW-0442">Lipid degradation</keyword>
<comment type="caution">
    <text evidence="10">The sequence shown here is derived from an EMBL/GenBank/DDBJ whole genome shotgun (WGS) entry which is preliminary data.</text>
</comment>
<dbReference type="InterPro" id="IPR001286">
    <property type="entry name" value="Glyco_hydro_59"/>
</dbReference>
<dbReference type="InterPro" id="IPR013785">
    <property type="entry name" value="Aldolase_TIM"/>
</dbReference>
<keyword evidence="4" id="KW-0443">Lipid metabolism</keyword>
<evidence type="ECO:0000313" key="11">
    <source>
        <dbReference type="Proteomes" id="UP001500843"/>
    </source>
</evidence>
<dbReference type="Gene3D" id="3.20.20.80">
    <property type="entry name" value="Glycosidases"/>
    <property type="match status" value="1"/>
</dbReference>
<dbReference type="PROSITE" id="PS51257">
    <property type="entry name" value="PROKAR_LIPOPROTEIN"/>
    <property type="match status" value="1"/>
</dbReference>
<organism evidence="10 11">
    <name type="scientific">Promicromonospora umidemergens</name>
    <dbReference type="NCBI Taxonomy" id="629679"/>
    <lineage>
        <taxon>Bacteria</taxon>
        <taxon>Bacillati</taxon>
        <taxon>Actinomycetota</taxon>
        <taxon>Actinomycetes</taxon>
        <taxon>Micrococcales</taxon>
        <taxon>Promicromonosporaceae</taxon>
        <taxon>Promicromonospora</taxon>
    </lineage>
</organism>
<evidence type="ECO:0000256" key="4">
    <source>
        <dbReference type="ARBA" id="ARBA00022963"/>
    </source>
</evidence>
<reference evidence="11" key="1">
    <citation type="journal article" date="2019" name="Int. J. Syst. Evol. Microbiol.">
        <title>The Global Catalogue of Microorganisms (GCM) 10K type strain sequencing project: providing services to taxonomists for standard genome sequencing and annotation.</title>
        <authorList>
            <consortium name="The Broad Institute Genomics Platform"/>
            <consortium name="The Broad Institute Genome Sequencing Center for Infectious Disease"/>
            <person name="Wu L."/>
            <person name="Ma J."/>
        </authorList>
    </citation>
    <scope>NUCLEOTIDE SEQUENCE [LARGE SCALE GENOMIC DNA]</scope>
    <source>
        <strain evidence="11">JCM 17975</strain>
    </source>
</reference>
<feature type="domain" description="Glycosyl hydrolase family 59 catalytic" evidence="7">
    <location>
        <begin position="72"/>
        <end position="407"/>
    </location>
</feature>
<evidence type="ECO:0000256" key="6">
    <source>
        <dbReference type="SAM" id="SignalP"/>
    </source>
</evidence>
<keyword evidence="6" id="KW-0732">Signal</keyword>
<comment type="similarity">
    <text evidence="1">Belongs to the glycosyl hydrolase 59 family.</text>
</comment>
<dbReference type="EC" id="3.2.1.46" evidence="2"/>
<dbReference type="InterPro" id="IPR011081">
    <property type="entry name" value="Big_4"/>
</dbReference>
<dbReference type="Gene3D" id="3.20.20.70">
    <property type="entry name" value="Aldolase class I"/>
    <property type="match status" value="1"/>
</dbReference>
<name>A0ABP8WJQ0_9MICO</name>
<evidence type="ECO:0000256" key="2">
    <source>
        <dbReference type="ARBA" id="ARBA00012657"/>
    </source>
</evidence>
<proteinExistence type="inferred from homology"/>
<evidence type="ECO:0000256" key="1">
    <source>
        <dbReference type="ARBA" id="ARBA00005637"/>
    </source>
</evidence>
<dbReference type="Pfam" id="PF21708">
    <property type="entry name" value="Glyco_hydro_59_C"/>
    <property type="match status" value="1"/>
</dbReference>
<dbReference type="Proteomes" id="UP001500843">
    <property type="component" value="Unassembled WGS sequence"/>
</dbReference>
<gene>
    <name evidence="10" type="ORF">GCM10023198_06110</name>
</gene>
<protein>
    <recommendedName>
        <fullName evidence="2">galactosylceramidase</fullName>
        <ecNumber evidence="2">3.2.1.46</ecNumber>
    </recommendedName>
    <alternativeName>
        <fullName evidence="5">Galactosylceramidase</fullName>
    </alternativeName>
</protein>
<keyword evidence="11" id="KW-1185">Reference proteome</keyword>
<feature type="domain" description="Bacterial Ig-like" evidence="8">
    <location>
        <begin position="1009"/>
        <end position="1043"/>
    </location>
</feature>
<evidence type="ECO:0000259" key="7">
    <source>
        <dbReference type="Pfam" id="PF02057"/>
    </source>
</evidence>
<dbReference type="Gene3D" id="2.60.120.260">
    <property type="entry name" value="Galactose-binding domain-like"/>
    <property type="match status" value="1"/>
</dbReference>
<evidence type="ECO:0000259" key="8">
    <source>
        <dbReference type="Pfam" id="PF07532"/>
    </source>
</evidence>
<sequence>MRLRRVSSATIAGILACGVVGSSLAVAGTATSAAGAPRAGTEIAVAAEVTEITEITVDGDDIAADNVNGLTFKGFGVLSANSTSALLMDYKSEQPEKYAELLQVLFGGKHPIMHHVKIEMGDDRNNSTGSDVATMRTQDEPANVRRHPGFQLAADAKKVNPDLKVSILRWNAVPWADTNDKIYDWYKNTILAAYRDYGYMVDYVNPGVNEHSADLEWTREYAERVRTDDTGYVSDDPRLAGFRRGEARLFHQIEVVISDEVGTGTFGDEMVADASLRDAVGAAGFHYNTNDDAAGNFKRLADELDEQIWNSEAQATFSSSSFRPNNNTADPTVEGTGLGGTGSSLEMANTVVKGFANSRRTHFIYQPAIGSFYEGGQYSYKELVGARDPWSGWIHYDAGLVALQHFSNFAVTGWEDSRNRSGIWRAVPAASGTTATGTNPVNGRDGGPNYLTLAAPDRSDFSTVLVNDSETPRTYRITPEDLHLGRKPSLAVWETRAAEDGEAFDARYKQHVGDLSADAEGAYSVTVQPYSITTVTSLDVSRDKAWTTPLPVEGERTVLDAGAAGDAAKNVLWSDDFDYTDKKVRTIRKGGGLLGRTEDFVDSRGGDTGAIPLYTWDRNGSFEAYLADDGERVLRQQVDRAGTGVGGAWNNGEPITAVGDRRWSNYRATVDVRFERGQGADNYAALGARSSGGGTSHSLRGTPYALRLGADGGWRLDRLGTAVESGSVATDSWDAAAWHELSVQVAGDRVTGWVDGEQVFDWTDDAPILSGWVDLASGFHWTHFDNLRVERVASEVPYYGEYLDGHEMTDLADPAATKLVYDGEWAHANGKGMFEYGRTSSISQGSDASVSYTFTGSGLDVLGPNDGSARLDVTVDGEPVAVNARTRASGQYQQAFELRGLGWGEHTVTLTVASGTLNVDAVGVVSAPASQPADDGSLRRALEAAEGIERTDDFTDLDWAVLQNGISAARAALTDPTAYRLDGQGAGQLVSRLETASAPVVNRIVSLEEPRVATYVGEEPSLPDALTAELTDGSTREVPVDWAVEEGAFDEAWASAEIRGSYGPVTATVHVEVVPRGTVAFGDVNATSGSTLGYDSPAYGAIDGLVGGALVNEVPDQVRTDGSTWGHWAQAASGNRSIEYKGVTAGEYDKTTTTGMYTANQVGAEVSYTFTLPAGSYTLVAGSHSWWPGSSRSADVLLDHDGESRAVGSVTLDSGNPSEVLSHDVELAEPGPVTIRLRATNNQSPMLSWAAAVAR</sequence>
<feature type="signal peptide" evidence="6">
    <location>
        <begin position="1"/>
        <end position="27"/>
    </location>
</feature>
<evidence type="ECO:0000313" key="10">
    <source>
        <dbReference type="EMBL" id="GAA4690142.1"/>
    </source>
</evidence>
<dbReference type="InterPro" id="IPR049162">
    <property type="entry name" value="GH59_C"/>
</dbReference>
<dbReference type="Gene3D" id="2.60.120.560">
    <property type="entry name" value="Exo-inulinase, domain 1"/>
    <property type="match status" value="1"/>
</dbReference>
<keyword evidence="3" id="KW-0746">Sphingolipid metabolism</keyword>